<dbReference type="OrthoDB" id="7245165at2"/>
<feature type="domain" description="Amidase" evidence="1">
    <location>
        <begin position="25"/>
        <end position="449"/>
    </location>
</feature>
<dbReference type="PANTHER" id="PTHR11895:SF76">
    <property type="entry name" value="INDOLEACETAMIDE HYDROLASE"/>
    <property type="match status" value="1"/>
</dbReference>
<comment type="caution">
    <text evidence="2">The sequence shown here is derived from an EMBL/GenBank/DDBJ whole genome shotgun (WGS) entry which is preliminary data.</text>
</comment>
<evidence type="ECO:0000259" key="1">
    <source>
        <dbReference type="Pfam" id="PF01425"/>
    </source>
</evidence>
<dbReference type="AlphaFoldDB" id="A0A545TEZ4"/>
<dbReference type="SUPFAM" id="SSF75304">
    <property type="entry name" value="Amidase signature (AS) enzymes"/>
    <property type="match status" value="1"/>
</dbReference>
<dbReference type="InterPro" id="IPR023631">
    <property type="entry name" value="Amidase_dom"/>
</dbReference>
<proteinExistence type="predicted"/>
<dbReference type="InterPro" id="IPR000120">
    <property type="entry name" value="Amidase"/>
</dbReference>
<name>A0A545TEZ4_9PROT</name>
<gene>
    <name evidence="2" type="ORF">FKG95_22805</name>
</gene>
<dbReference type="Proteomes" id="UP000315252">
    <property type="component" value="Unassembled WGS sequence"/>
</dbReference>
<dbReference type="GO" id="GO:0003824">
    <property type="term" value="F:catalytic activity"/>
    <property type="evidence" value="ECO:0007669"/>
    <property type="project" value="InterPro"/>
</dbReference>
<evidence type="ECO:0000313" key="3">
    <source>
        <dbReference type="Proteomes" id="UP000315252"/>
    </source>
</evidence>
<dbReference type="RefSeq" id="WP_142898734.1">
    <property type="nucleotide sequence ID" value="NZ_ML660060.1"/>
</dbReference>
<dbReference type="InterPro" id="IPR036928">
    <property type="entry name" value="AS_sf"/>
</dbReference>
<dbReference type="Gene3D" id="3.90.1300.10">
    <property type="entry name" value="Amidase signature (AS) domain"/>
    <property type="match status" value="1"/>
</dbReference>
<sequence length="475" mass="50334">MTEACDLSAVEARQMIGNKQLSPVELLESCLTRIEKTNGAINAVVAMDVDTAKTEAKAAEDAVMAGEDLGLLHGLPVGIKDLDATAGLRTTWGSLIYENHVPDEDGDMVGNVRAAGANILGKTNTPEFGAGANTTNKVYGPTGNPFDPVKTCAGSSGGSAAALAAGMVPLATGSDYGGSLRTPAAFCGITGYRPSPGLVPATGRPVSLNPFAVLGPMGRTVADTYLLLLAQLDSDKRDPFSSDDGLRMPESLSGVDLGSVRVALSADLGCAPVDNAISATFKARAEAFGGVFAEAYERNPDLTDVHECFEILRGVNFVGAHRERLEKHRDLLGPNVIDNTERGMAYSLPDVAWAHNVQTKIYYEFDRFFEDADILICPAASVSPFPHSQLFIEEINGEAMPTYMRWLAITYGLTMALPAACVLPCGLDHQGMPFGIQIVGPNGSDELVLQVAQSLEQVLAQHPDTRRPTPDLSRL</sequence>
<reference evidence="2 3" key="1">
    <citation type="submission" date="2019-06" db="EMBL/GenBank/DDBJ databases">
        <title>Whole genome sequence for Rhodospirillaceae sp. R148.</title>
        <authorList>
            <person name="Wang G."/>
        </authorList>
    </citation>
    <scope>NUCLEOTIDE SEQUENCE [LARGE SCALE GENOMIC DNA]</scope>
    <source>
        <strain evidence="2 3">R148</strain>
    </source>
</reference>
<dbReference type="EMBL" id="VHSH01000009">
    <property type="protein sequence ID" value="TQV75746.1"/>
    <property type="molecule type" value="Genomic_DNA"/>
</dbReference>
<organism evidence="2 3">
    <name type="scientific">Denitrobaculum tricleocarpae</name>
    <dbReference type="NCBI Taxonomy" id="2591009"/>
    <lineage>
        <taxon>Bacteria</taxon>
        <taxon>Pseudomonadati</taxon>
        <taxon>Pseudomonadota</taxon>
        <taxon>Alphaproteobacteria</taxon>
        <taxon>Rhodospirillales</taxon>
        <taxon>Rhodospirillaceae</taxon>
        <taxon>Denitrobaculum</taxon>
    </lineage>
</organism>
<protein>
    <recommendedName>
        <fullName evidence="1">Amidase domain-containing protein</fullName>
    </recommendedName>
</protein>
<dbReference type="PANTHER" id="PTHR11895">
    <property type="entry name" value="TRANSAMIDASE"/>
    <property type="match status" value="1"/>
</dbReference>
<dbReference type="Pfam" id="PF01425">
    <property type="entry name" value="Amidase"/>
    <property type="match status" value="1"/>
</dbReference>
<keyword evidence="3" id="KW-1185">Reference proteome</keyword>
<evidence type="ECO:0000313" key="2">
    <source>
        <dbReference type="EMBL" id="TQV75746.1"/>
    </source>
</evidence>
<accession>A0A545TEZ4</accession>